<evidence type="ECO:0000313" key="3">
    <source>
        <dbReference type="Proteomes" id="UP000799439"/>
    </source>
</evidence>
<keyword evidence="3" id="KW-1185">Reference proteome</keyword>
<keyword evidence="1" id="KW-0732">Signal</keyword>
<sequence>MKLSILAVLALAHTGLSSPVPDVEPRQSTQQTAKVDLSTNLGSPKHLASGFIYGIPDTANQIPDHFYQNIGFNYARAGGAQLGSPARGWIWGEYQGRLQSTLSNYRTARKYGAAFILLPHDIWGTDQANSSTVWPGDNGNWADWDKYVKQLMADLKANNALQGLVWDIWNEPEGSFFWQRSQQQWLDLYVRTHKLIRANTAFNAVQISGPTLASPPDPNSNWWTNWCSQAKGNNTIPDQYAYHLEAGINNVDDDPQTANTNLNGLLSRFGLPQRTVNVNEYAVQAEQVPSGAAWWISRLERYSMIGLRGNWLSGTELHDLMANLVTKSNPSNYASKDYSPAPEYPVYQYYNLNMTGHRVASTGSPDRQLDAYAVVGSDKVRILVGVRVATGIWELEIDNLSSIGLPASGSITVQTYAFPGGANVFSVAPATQNQGTYTHTYSGNSLSFPIYQKDTATAYAFEFAV</sequence>
<feature type="signal peptide" evidence="1">
    <location>
        <begin position="1"/>
        <end position="17"/>
    </location>
</feature>
<proteinExistence type="predicted"/>
<feature type="chain" id="PRO_5040288185" evidence="1">
    <location>
        <begin position="18"/>
        <end position="465"/>
    </location>
</feature>
<dbReference type="OrthoDB" id="3445803at2759"/>
<dbReference type="EMBL" id="ML996092">
    <property type="protein sequence ID" value="KAF2149125.1"/>
    <property type="molecule type" value="Genomic_DNA"/>
</dbReference>
<dbReference type="InterPro" id="IPR017853">
    <property type="entry name" value="GH"/>
</dbReference>
<reference evidence="2" key="1">
    <citation type="journal article" date="2020" name="Stud. Mycol.">
        <title>101 Dothideomycetes genomes: a test case for predicting lifestyles and emergence of pathogens.</title>
        <authorList>
            <person name="Haridas S."/>
            <person name="Albert R."/>
            <person name="Binder M."/>
            <person name="Bloem J."/>
            <person name="Labutti K."/>
            <person name="Salamov A."/>
            <person name="Andreopoulos B."/>
            <person name="Baker S."/>
            <person name="Barry K."/>
            <person name="Bills G."/>
            <person name="Bluhm B."/>
            <person name="Cannon C."/>
            <person name="Castanera R."/>
            <person name="Culley D."/>
            <person name="Daum C."/>
            <person name="Ezra D."/>
            <person name="Gonzalez J."/>
            <person name="Henrissat B."/>
            <person name="Kuo A."/>
            <person name="Liang C."/>
            <person name="Lipzen A."/>
            <person name="Lutzoni F."/>
            <person name="Magnuson J."/>
            <person name="Mondo S."/>
            <person name="Nolan M."/>
            <person name="Ohm R."/>
            <person name="Pangilinan J."/>
            <person name="Park H.-J."/>
            <person name="Ramirez L."/>
            <person name="Alfaro M."/>
            <person name="Sun H."/>
            <person name="Tritt A."/>
            <person name="Yoshinaga Y."/>
            <person name="Zwiers L.-H."/>
            <person name="Turgeon B."/>
            <person name="Goodwin S."/>
            <person name="Spatafora J."/>
            <person name="Crous P."/>
            <person name="Grigoriev I."/>
        </authorList>
    </citation>
    <scope>NUCLEOTIDE SEQUENCE</scope>
    <source>
        <strain evidence="2">CBS 260.36</strain>
    </source>
</reference>
<keyword evidence="2" id="KW-0378">Hydrolase</keyword>
<accession>A0A9P4IWR9</accession>
<dbReference type="AlphaFoldDB" id="A0A9P4IWR9"/>
<protein>
    <submittedName>
        <fullName evidence="2">Glycoside hydrolase family 39 protein</fullName>
    </submittedName>
</protein>
<dbReference type="Gene3D" id="3.20.20.80">
    <property type="entry name" value="Glycosidases"/>
    <property type="match status" value="1"/>
</dbReference>
<comment type="caution">
    <text evidence="2">The sequence shown here is derived from an EMBL/GenBank/DDBJ whole genome shotgun (WGS) entry which is preliminary data.</text>
</comment>
<name>A0A9P4IWR9_9PEZI</name>
<evidence type="ECO:0000256" key="1">
    <source>
        <dbReference type="SAM" id="SignalP"/>
    </source>
</evidence>
<evidence type="ECO:0000313" key="2">
    <source>
        <dbReference type="EMBL" id="KAF2149125.1"/>
    </source>
</evidence>
<organism evidence="2 3">
    <name type="scientific">Myriangium duriaei CBS 260.36</name>
    <dbReference type="NCBI Taxonomy" id="1168546"/>
    <lineage>
        <taxon>Eukaryota</taxon>
        <taxon>Fungi</taxon>
        <taxon>Dikarya</taxon>
        <taxon>Ascomycota</taxon>
        <taxon>Pezizomycotina</taxon>
        <taxon>Dothideomycetes</taxon>
        <taxon>Dothideomycetidae</taxon>
        <taxon>Myriangiales</taxon>
        <taxon>Myriangiaceae</taxon>
        <taxon>Myriangium</taxon>
    </lineage>
</organism>
<gene>
    <name evidence="2" type="ORF">K461DRAFT_316029</name>
</gene>
<dbReference type="Proteomes" id="UP000799439">
    <property type="component" value="Unassembled WGS sequence"/>
</dbReference>
<dbReference type="SUPFAM" id="SSF51445">
    <property type="entry name" value="(Trans)glycosidases"/>
    <property type="match status" value="1"/>
</dbReference>
<dbReference type="GO" id="GO:0016787">
    <property type="term" value="F:hydrolase activity"/>
    <property type="evidence" value="ECO:0007669"/>
    <property type="project" value="UniProtKB-KW"/>
</dbReference>